<sequence>MKTYSQDFESTPFIFPHLDRTLQLTTFSNHRVNITSRWSAPPSSDVDAAWTELGVKDQIILLPGNLGRQIGLDPKRHVYAPMGAVGEEKEGFGVFVQGMHDLHCLNEMRKALYFNKDYYRQFEDDTLTPEWSRRSHIRHCLDTIRETLQCSASTTLIPTVWISPSENYPQFGRQHKCHSYEAMINWFNAWHHAPENQNINWTVHLNAPPDAVFTDPLLADWS</sequence>
<dbReference type="GO" id="GO:0043386">
    <property type="term" value="P:mycotoxin biosynthetic process"/>
    <property type="evidence" value="ECO:0007669"/>
    <property type="project" value="InterPro"/>
</dbReference>
<dbReference type="Pfam" id="PF11807">
    <property type="entry name" value="UstYa"/>
    <property type="match status" value="1"/>
</dbReference>
<name>A0A9Q9AIE1_9PEZI</name>
<evidence type="ECO:0000313" key="2">
    <source>
        <dbReference type="EMBL" id="USW46753.1"/>
    </source>
</evidence>
<dbReference type="InterPro" id="IPR021765">
    <property type="entry name" value="UstYa-like"/>
</dbReference>
<comment type="similarity">
    <text evidence="1">Belongs to the ustYa family.</text>
</comment>
<dbReference type="Proteomes" id="UP001056384">
    <property type="component" value="Chromosome 1"/>
</dbReference>
<proteinExistence type="inferred from homology"/>
<gene>
    <name evidence="2" type="ORF">Slin15195_G000720</name>
</gene>
<dbReference type="PANTHER" id="PTHR33365">
    <property type="entry name" value="YALI0B05434P"/>
    <property type="match status" value="1"/>
</dbReference>
<evidence type="ECO:0000313" key="3">
    <source>
        <dbReference type="Proteomes" id="UP001056384"/>
    </source>
</evidence>
<keyword evidence="3" id="KW-1185">Reference proteome</keyword>
<dbReference type="PANTHER" id="PTHR33365:SF13">
    <property type="entry name" value="TAT PATHWAY SIGNAL SEQUENCE"/>
    <property type="match status" value="1"/>
</dbReference>
<evidence type="ECO:0000256" key="1">
    <source>
        <dbReference type="ARBA" id="ARBA00035112"/>
    </source>
</evidence>
<reference evidence="2" key="1">
    <citation type="submission" date="2022-06" db="EMBL/GenBank/DDBJ databases">
        <title>Complete genome sequences of two strains of the flax pathogen Septoria linicola.</title>
        <authorList>
            <person name="Lapalu N."/>
            <person name="Simon A."/>
            <person name="Demenou B."/>
            <person name="Paumier D."/>
            <person name="Guillot M.-P."/>
            <person name="Gout L."/>
            <person name="Valade R."/>
        </authorList>
    </citation>
    <scope>NUCLEOTIDE SEQUENCE</scope>
    <source>
        <strain evidence="2">SE15195</strain>
    </source>
</reference>
<protein>
    <submittedName>
        <fullName evidence="2">Mycotoxin biosynthesis protein UstYa</fullName>
    </submittedName>
</protein>
<organism evidence="2 3">
    <name type="scientific">Septoria linicola</name>
    <dbReference type="NCBI Taxonomy" id="215465"/>
    <lineage>
        <taxon>Eukaryota</taxon>
        <taxon>Fungi</taxon>
        <taxon>Dikarya</taxon>
        <taxon>Ascomycota</taxon>
        <taxon>Pezizomycotina</taxon>
        <taxon>Dothideomycetes</taxon>
        <taxon>Dothideomycetidae</taxon>
        <taxon>Mycosphaerellales</taxon>
        <taxon>Mycosphaerellaceae</taxon>
        <taxon>Septoria</taxon>
    </lineage>
</organism>
<accession>A0A9Q9AIE1</accession>
<dbReference type="AlphaFoldDB" id="A0A9Q9AIE1"/>
<dbReference type="EMBL" id="CP099418">
    <property type="protein sequence ID" value="USW46753.1"/>
    <property type="molecule type" value="Genomic_DNA"/>
</dbReference>